<dbReference type="EMBL" id="GGEC01002379">
    <property type="protein sequence ID" value="MBW82862.1"/>
    <property type="molecule type" value="Transcribed_RNA"/>
</dbReference>
<proteinExistence type="predicted"/>
<evidence type="ECO:0000313" key="1">
    <source>
        <dbReference type="EMBL" id="MBW82862.1"/>
    </source>
</evidence>
<sequence>MAFSEAGLLISSVFSISSTEPERRNRMSASRIMLYSGLRCSMVCWVQPGKLLGWPLIALFFSLVLLSSL</sequence>
<name>A0A2P2INS2_RHIMU</name>
<organism evidence="1">
    <name type="scientific">Rhizophora mucronata</name>
    <name type="common">Asiatic mangrove</name>
    <dbReference type="NCBI Taxonomy" id="61149"/>
    <lineage>
        <taxon>Eukaryota</taxon>
        <taxon>Viridiplantae</taxon>
        <taxon>Streptophyta</taxon>
        <taxon>Embryophyta</taxon>
        <taxon>Tracheophyta</taxon>
        <taxon>Spermatophyta</taxon>
        <taxon>Magnoliopsida</taxon>
        <taxon>eudicotyledons</taxon>
        <taxon>Gunneridae</taxon>
        <taxon>Pentapetalae</taxon>
        <taxon>rosids</taxon>
        <taxon>fabids</taxon>
        <taxon>Malpighiales</taxon>
        <taxon>Rhizophoraceae</taxon>
        <taxon>Rhizophora</taxon>
    </lineage>
</organism>
<protein>
    <submittedName>
        <fullName evidence="1">Amino acid transporter</fullName>
    </submittedName>
</protein>
<reference evidence="1" key="1">
    <citation type="submission" date="2018-02" db="EMBL/GenBank/DDBJ databases">
        <title>Rhizophora mucronata_Transcriptome.</title>
        <authorList>
            <person name="Meera S.P."/>
            <person name="Sreeshan A."/>
            <person name="Augustine A."/>
        </authorList>
    </citation>
    <scope>NUCLEOTIDE SEQUENCE</scope>
    <source>
        <tissue evidence="1">Leaf</tissue>
    </source>
</reference>
<dbReference type="AlphaFoldDB" id="A0A2P2INS2"/>
<accession>A0A2P2INS2</accession>